<dbReference type="CTD" id="569014"/>
<reference evidence="8" key="1">
    <citation type="submission" date="2015-09" db="EMBL/GenBank/DDBJ databases">
        <authorList>
            <person name="Sai Rama Sridatta P."/>
        </authorList>
    </citation>
    <scope>NUCLEOTIDE SEQUENCE [LARGE SCALE GENOMIC DNA]</scope>
</reference>
<dbReference type="AlphaFoldDB" id="A0A4W6CKV0"/>
<dbReference type="KEGG" id="lcf:108879893"/>
<dbReference type="STRING" id="8187.ENSLCAP00010012939"/>
<reference evidence="7" key="3">
    <citation type="submission" date="2025-05" db="UniProtKB">
        <authorList>
            <consortium name="Ensembl"/>
        </authorList>
    </citation>
    <scope>IDENTIFICATION</scope>
</reference>
<dbReference type="GO" id="GO:0006751">
    <property type="term" value="P:glutathione catabolic process"/>
    <property type="evidence" value="ECO:0007669"/>
    <property type="project" value="UniProtKB-UniRule"/>
</dbReference>
<feature type="binding site" evidence="5">
    <location>
        <position position="474"/>
    </location>
    <ligand>
        <name>L-glutamate</name>
        <dbReference type="ChEBI" id="CHEBI:29985"/>
    </ligand>
</feature>
<dbReference type="NCBIfam" id="TIGR00066">
    <property type="entry name" value="g_glut_trans"/>
    <property type="match status" value="1"/>
</dbReference>
<evidence type="ECO:0000256" key="6">
    <source>
        <dbReference type="RuleBase" id="RU368068"/>
    </source>
</evidence>
<comment type="catalytic activity">
    <reaction evidence="6">
        <text>an N-terminal (5-L-glutamyl)-[peptide] + an alpha-amino acid = 5-L-glutamyl amino acid + an N-terminal L-alpha-aminoacyl-[peptide]</text>
        <dbReference type="Rhea" id="RHEA:23904"/>
        <dbReference type="Rhea" id="RHEA-COMP:9780"/>
        <dbReference type="Rhea" id="RHEA-COMP:9795"/>
        <dbReference type="ChEBI" id="CHEBI:77644"/>
        <dbReference type="ChEBI" id="CHEBI:78597"/>
        <dbReference type="ChEBI" id="CHEBI:78599"/>
        <dbReference type="ChEBI" id="CHEBI:78608"/>
        <dbReference type="EC" id="2.3.2.2"/>
    </reaction>
</comment>
<dbReference type="InterPro" id="IPR043138">
    <property type="entry name" value="GGT_lsub"/>
</dbReference>
<proteinExistence type="inferred from homology"/>
<comment type="catalytic activity">
    <reaction evidence="6">
        <text>an S-substituted glutathione + H2O = an S-substituted L-cysteinylglycine + L-glutamate</text>
        <dbReference type="Rhea" id="RHEA:59468"/>
        <dbReference type="ChEBI" id="CHEBI:15377"/>
        <dbReference type="ChEBI" id="CHEBI:29985"/>
        <dbReference type="ChEBI" id="CHEBI:90779"/>
        <dbReference type="ChEBI" id="CHEBI:143103"/>
        <dbReference type="EC" id="3.4.19.13"/>
    </reaction>
</comment>
<keyword evidence="6" id="KW-1133">Transmembrane helix</keyword>
<comment type="catalytic activity">
    <reaction evidence="6">
        <text>glutathione + H2O = L-cysteinylglycine + L-glutamate</text>
        <dbReference type="Rhea" id="RHEA:28807"/>
        <dbReference type="ChEBI" id="CHEBI:15377"/>
        <dbReference type="ChEBI" id="CHEBI:29985"/>
        <dbReference type="ChEBI" id="CHEBI:57925"/>
        <dbReference type="ChEBI" id="CHEBI:61694"/>
        <dbReference type="EC" id="3.4.19.13"/>
    </reaction>
</comment>
<dbReference type="GeneTree" id="ENSGT00940000154601"/>
<dbReference type="InParanoid" id="A0A4W6CKV0"/>
<comment type="subcellular location">
    <subcellularLocation>
        <location evidence="6">Membrane</location>
        <topology evidence="6">Single-pass type II membrane protein</topology>
    </subcellularLocation>
</comment>
<reference evidence="9" key="2">
    <citation type="submission" date="2025-04" db="UniProtKB">
        <authorList>
            <consortium name="RefSeq"/>
        </authorList>
    </citation>
    <scope>IDENTIFICATION</scope>
    <source>
        <tissue evidence="9">Brain</tissue>
    </source>
</reference>
<comment type="function">
    <text evidence="6">Cleaves the gamma-glutamyl peptide bond of glutathione and glutathione conjugates.</text>
</comment>
<dbReference type="InterPro" id="IPR029055">
    <property type="entry name" value="Ntn_hydrolases_N"/>
</dbReference>
<dbReference type="InterPro" id="IPR043137">
    <property type="entry name" value="GGT_ssub_C"/>
</dbReference>
<keyword evidence="6" id="KW-0472">Membrane</keyword>
<dbReference type="EC" id="2.3.2.2" evidence="6"/>
<dbReference type="PRINTS" id="PR01210">
    <property type="entry name" value="GGTRANSPTASE"/>
</dbReference>
<keyword evidence="3" id="KW-0800">Toxin</keyword>
<dbReference type="Pfam" id="PF01019">
    <property type="entry name" value="G_glu_transpept"/>
    <property type="match status" value="1"/>
</dbReference>
<evidence type="ECO:0000313" key="8">
    <source>
        <dbReference type="Proteomes" id="UP000314980"/>
    </source>
</evidence>
<keyword evidence="3" id="KW-1202">Platelet aggregation activating toxin</keyword>
<dbReference type="SUPFAM" id="SSF56235">
    <property type="entry name" value="N-terminal nucleophile aminohydrolases (Ntn hydrolases)"/>
    <property type="match status" value="1"/>
</dbReference>
<feature type="binding site" evidence="5">
    <location>
        <position position="105"/>
    </location>
    <ligand>
        <name>L-glutamate</name>
        <dbReference type="ChEBI" id="CHEBI:29985"/>
    </ligand>
</feature>
<feature type="binding site" evidence="5">
    <location>
        <begin position="451"/>
        <end position="452"/>
    </location>
    <ligand>
        <name>L-glutamate</name>
        <dbReference type="ChEBI" id="CHEBI:29985"/>
    </ligand>
</feature>
<keyword evidence="6" id="KW-0808">Transferase</keyword>
<keyword evidence="3" id="KW-1199">Hemostasis impairing toxin</keyword>
<evidence type="ECO:0000256" key="3">
    <source>
        <dbReference type="ARBA" id="ARBA00084097"/>
    </source>
</evidence>
<dbReference type="InterPro" id="IPR000101">
    <property type="entry name" value="GGT_peptidase"/>
</dbReference>
<dbReference type="GO" id="GO:0031179">
    <property type="term" value="P:peptide modification"/>
    <property type="evidence" value="ECO:0007669"/>
    <property type="project" value="TreeGrafter"/>
</dbReference>
<accession>A0A4W6CKV0</accession>
<evidence type="ECO:0000313" key="9">
    <source>
        <dbReference type="RefSeq" id="XP_018526852.1"/>
    </source>
</evidence>
<comment type="pathway">
    <text evidence="6">Sulfur metabolism; glutathione metabolism.</text>
</comment>
<dbReference type="Ensembl" id="ENSLCAT00010013216.1">
    <property type="protein sequence ID" value="ENSLCAP00010012939.1"/>
    <property type="gene ID" value="ENSLCAG00010006127.1"/>
</dbReference>
<dbReference type="FunFam" id="3.60.20.40:FF:000001">
    <property type="entry name" value="Gamma-glutamyltranspeptidase 1"/>
    <property type="match status" value="1"/>
</dbReference>
<evidence type="ECO:0000256" key="1">
    <source>
        <dbReference type="ARBA" id="ARBA00009381"/>
    </source>
</evidence>
<name>A0A4W6CKV0_LATCA</name>
<dbReference type="Gene3D" id="1.10.246.130">
    <property type="match status" value="1"/>
</dbReference>
<keyword evidence="8" id="KW-1185">Reference proteome</keyword>
<dbReference type="EC" id="3.4.19.13" evidence="6"/>
<feature type="transmembrane region" description="Helical" evidence="6">
    <location>
        <begin position="6"/>
        <end position="28"/>
    </location>
</feature>
<dbReference type="GO" id="GO:0103068">
    <property type="term" value="F:leukotriene C4 gamma-glutamyl transferase activity"/>
    <property type="evidence" value="ECO:0007669"/>
    <property type="project" value="UniProtKB-EC"/>
</dbReference>
<dbReference type="Proteomes" id="UP000314980">
    <property type="component" value="Unassembled WGS sequence"/>
</dbReference>
<dbReference type="Proteomes" id="UP000694890">
    <property type="component" value="Linkage group LG9"/>
</dbReference>
<dbReference type="GO" id="GO:0050727">
    <property type="term" value="P:regulation of inflammatory response"/>
    <property type="evidence" value="ECO:0007669"/>
    <property type="project" value="TreeGrafter"/>
</dbReference>
<evidence type="ECO:0000256" key="2">
    <source>
        <dbReference type="ARBA" id="ARBA00023180"/>
    </source>
</evidence>
<dbReference type="PANTHER" id="PTHR11686:SF56">
    <property type="entry name" value="GLUTATHIONE HYDROLASE 1 PROENZYME-RELATED"/>
    <property type="match status" value="1"/>
</dbReference>
<dbReference type="GO" id="GO:0036374">
    <property type="term" value="F:glutathione hydrolase activity"/>
    <property type="evidence" value="ECO:0007669"/>
    <property type="project" value="UniProtKB-UniRule"/>
</dbReference>
<feature type="active site" description="Nucleophile" evidence="4">
    <location>
        <position position="381"/>
    </location>
</feature>
<dbReference type="FunFam" id="1.10.246.130:FF:000002">
    <property type="entry name" value="glutathione hydrolase 1 proenzyme"/>
    <property type="match status" value="1"/>
</dbReference>
<dbReference type="OrthoDB" id="1081007at2759"/>
<dbReference type="GO" id="GO:0002682">
    <property type="term" value="P:regulation of immune system process"/>
    <property type="evidence" value="ECO:0007669"/>
    <property type="project" value="TreeGrafter"/>
</dbReference>
<keyword evidence="6 9" id="KW-0378">Hydrolase</keyword>
<dbReference type="GO" id="GO:0005886">
    <property type="term" value="C:plasma membrane"/>
    <property type="evidence" value="ECO:0007669"/>
    <property type="project" value="TreeGrafter"/>
</dbReference>
<keyword evidence="2" id="KW-0325">Glycoprotein</keyword>
<feature type="binding site" evidence="5">
    <location>
        <begin position="399"/>
        <end position="401"/>
    </location>
    <ligand>
        <name>L-glutamate</name>
        <dbReference type="ChEBI" id="CHEBI:29985"/>
    </ligand>
</feature>
<organism evidence="7 8">
    <name type="scientific">Lates calcarifer</name>
    <name type="common">Barramundi</name>
    <name type="synonym">Holocentrus calcarifer</name>
    <dbReference type="NCBI Taxonomy" id="8187"/>
    <lineage>
        <taxon>Eukaryota</taxon>
        <taxon>Metazoa</taxon>
        <taxon>Chordata</taxon>
        <taxon>Craniata</taxon>
        <taxon>Vertebrata</taxon>
        <taxon>Euteleostomi</taxon>
        <taxon>Actinopterygii</taxon>
        <taxon>Neopterygii</taxon>
        <taxon>Teleostei</taxon>
        <taxon>Neoteleostei</taxon>
        <taxon>Acanthomorphata</taxon>
        <taxon>Carangaria</taxon>
        <taxon>Carangaria incertae sedis</taxon>
        <taxon>Centropomidae</taxon>
        <taxon>Lates</taxon>
    </lineage>
</organism>
<evidence type="ECO:0000313" key="7">
    <source>
        <dbReference type="Ensembl" id="ENSLCAP00010012939.1"/>
    </source>
</evidence>
<evidence type="ECO:0000256" key="4">
    <source>
        <dbReference type="PIRSR" id="PIRSR600101-1"/>
    </source>
</evidence>
<dbReference type="RefSeq" id="XP_018526852.1">
    <property type="nucleotide sequence ID" value="XM_018671336.2"/>
</dbReference>
<keyword evidence="6" id="KW-0812">Transmembrane</keyword>
<comment type="similarity">
    <text evidence="1">Belongs to the gamma-glutamyltransferase family.</text>
</comment>
<protein>
    <recommendedName>
        <fullName evidence="6">Glutathione hydrolase</fullName>
        <ecNumber evidence="6">2.3.2.2</ecNumber>
        <ecNumber evidence="6">3.4.19.13</ecNumber>
    </recommendedName>
    <alternativeName>
        <fullName evidence="6">Gamma-glutamyltransferase</fullName>
    </alternativeName>
    <alternativeName>
        <fullName evidence="6">Gamma-glutamyltranspeptidase</fullName>
    </alternativeName>
</protein>
<gene>
    <name evidence="7 9" type="primary">ggt1b</name>
</gene>
<sequence length="569" mass="61776">MAKKTIIVALTMLLLAAVATFVGVFFGVGRRRQNVYVKAAVAADAGPCSEVGRDILLKGGSAVDASIAALLCVGLMNAHSMGIGGGLFFTIYNAATGKVETIDARETAPRNATENMFGNSTDLSQRGGLSIAVPGEIRGYEMAHKRHGKLPWKDLFQPSIDLAEKGFPLGRALASALSRHKATIISDQALCEVFCGKNGDVLKENETIKFTELAETYRKIAEEGPNAFYEGQLAQNLVTDIQAAGGIITMEDLKDYVPVLDENPLRVNVGEYTMAVPNAPASGPVLSLILNILNGYSLTSDSMESTENKILTYHRIVEAFRFAYAKRTLLGDPKFLNISDLIQNMTSSYYADELRTKITDETTHHMNYYEPEFYLPENHGTSHLSVVAEDGSAVAATSTINQYLGSKVMSRSTGIILNNEMDDFSSPHITNGFGVPPSPNNFIRPGKRPMSSMCPTILFDKNNKVKMVVGGSGGTKITTSIAQVILNALFFNYDLKKAVSDPRLHNQLSPNTTVAEPDFDKNVMDGLASKNHETEFLKSTGAVVQAVVRHDDGLHAQSDPRKWAYAAVY</sequence>
<feature type="binding site" evidence="5">
    <location>
        <position position="423"/>
    </location>
    <ligand>
        <name>L-glutamate</name>
        <dbReference type="ChEBI" id="CHEBI:29985"/>
    </ligand>
</feature>
<keyword evidence="6" id="KW-0012">Acyltransferase</keyword>
<dbReference type="Gene3D" id="3.60.20.40">
    <property type="match status" value="1"/>
</dbReference>
<dbReference type="UniPathway" id="UPA00204"/>
<evidence type="ECO:0000256" key="5">
    <source>
        <dbReference type="PIRSR" id="PIRSR600101-2"/>
    </source>
</evidence>
<dbReference type="PANTHER" id="PTHR11686">
    <property type="entry name" value="GAMMA GLUTAMYL TRANSPEPTIDASE"/>
    <property type="match status" value="1"/>
</dbReference>
<dbReference type="GeneID" id="108879893"/>